<dbReference type="InterPro" id="IPR018829">
    <property type="entry name" value="DUF2433"/>
</dbReference>
<evidence type="ECO:0000313" key="4">
    <source>
        <dbReference type="EMBL" id="ODQ72598.1"/>
    </source>
</evidence>
<dbReference type="InterPro" id="IPR004843">
    <property type="entry name" value="Calcineurin-like_PHP"/>
</dbReference>
<evidence type="ECO:0000313" key="5">
    <source>
        <dbReference type="Proteomes" id="UP000094385"/>
    </source>
</evidence>
<dbReference type="PANTHER" id="PTHR31987">
    <property type="entry name" value="GLUTAMINASE A-RELATED"/>
    <property type="match status" value="1"/>
</dbReference>
<evidence type="ECO:0008006" key="6">
    <source>
        <dbReference type="Google" id="ProtNLM"/>
    </source>
</evidence>
<organism evidence="4 5">
    <name type="scientific">Lipomyces starkeyi NRRL Y-11557</name>
    <dbReference type="NCBI Taxonomy" id="675824"/>
    <lineage>
        <taxon>Eukaryota</taxon>
        <taxon>Fungi</taxon>
        <taxon>Dikarya</taxon>
        <taxon>Ascomycota</taxon>
        <taxon>Saccharomycotina</taxon>
        <taxon>Lipomycetes</taxon>
        <taxon>Lipomycetales</taxon>
        <taxon>Lipomycetaceae</taxon>
        <taxon>Lipomyces</taxon>
    </lineage>
</organism>
<feature type="domain" description="Calcineurin-like phosphoesterase" evidence="2">
    <location>
        <begin position="19"/>
        <end position="224"/>
    </location>
</feature>
<feature type="compositionally biased region" description="Low complexity" evidence="1">
    <location>
        <begin position="595"/>
        <end position="605"/>
    </location>
</feature>
<feature type="domain" description="DUF2433" evidence="3">
    <location>
        <begin position="250"/>
        <end position="373"/>
    </location>
</feature>
<dbReference type="SUPFAM" id="SSF56300">
    <property type="entry name" value="Metallo-dependent phosphatases"/>
    <property type="match status" value="1"/>
</dbReference>
<dbReference type="Pfam" id="PF00149">
    <property type="entry name" value="Metallophos"/>
    <property type="match status" value="1"/>
</dbReference>
<evidence type="ECO:0000259" key="2">
    <source>
        <dbReference type="Pfam" id="PF00149"/>
    </source>
</evidence>
<evidence type="ECO:0000256" key="1">
    <source>
        <dbReference type="SAM" id="MobiDB-lite"/>
    </source>
</evidence>
<dbReference type="InterPro" id="IPR029052">
    <property type="entry name" value="Metallo-depent_PP-like"/>
</dbReference>
<reference evidence="4 5" key="1">
    <citation type="journal article" date="2016" name="Proc. Natl. Acad. Sci. U.S.A.">
        <title>Comparative genomics of biotechnologically important yeasts.</title>
        <authorList>
            <person name="Riley R."/>
            <person name="Haridas S."/>
            <person name="Wolfe K.H."/>
            <person name="Lopes M.R."/>
            <person name="Hittinger C.T."/>
            <person name="Goeker M."/>
            <person name="Salamov A.A."/>
            <person name="Wisecaver J.H."/>
            <person name="Long T.M."/>
            <person name="Calvey C.H."/>
            <person name="Aerts A.L."/>
            <person name="Barry K.W."/>
            <person name="Choi C."/>
            <person name="Clum A."/>
            <person name="Coughlan A.Y."/>
            <person name="Deshpande S."/>
            <person name="Douglass A.P."/>
            <person name="Hanson S.J."/>
            <person name="Klenk H.-P."/>
            <person name="LaButti K.M."/>
            <person name="Lapidus A."/>
            <person name="Lindquist E.A."/>
            <person name="Lipzen A.M."/>
            <person name="Meier-Kolthoff J.P."/>
            <person name="Ohm R.A."/>
            <person name="Otillar R.P."/>
            <person name="Pangilinan J.L."/>
            <person name="Peng Y."/>
            <person name="Rokas A."/>
            <person name="Rosa C.A."/>
            <person name="Scheuner C."/>
            <person name="Sibirny A.A."/>
            <person name="Slot J.C."/>
            <person name="Stielow J.B."/>
            <person name="Sun H."/>
            <person name="Kurtzman C.P."/>
            <person name="Blackwell M."/>
            <person name="Grigoriev I.V."/>
            <person name="Jeffries T.W."/>
        </authorList>
    </citation>
    <scope>NUCLEOTIDE SEQUENCE [LARGE SCALE GENOMIC DNA]</scope>
    <source>
        <strain evidence="4 5">NRRL Y-11557</strain>
    </source>
</reference>
<keyword evidence="5" id="KW-1185">Reference proteome</keyword>
<proteinExistence type="predicted"/>
<dbReference type="Pfam" id="PF10360">
    <property type="entry name" value="DUF2433"/>
    <property type="match status" value="1"/>
</dbReference>
<evidence type="ECO:0000259" key="3">
    <source>
        <dbReference type="Pfam" id="PF10360"/>
    </source>
</evidence>
<name>A0A1E3Q4U2_LIPST</name>
<accession>A0A1E3Q4U2</accession>
<dbReference type="InterPro" id="IPR052743">
    <property type="entry name" value="Glutaminase_GtaA"/>
</dbReference>
<dbReference type="AlphaFoldDB" id="A0A1E3Q4U2"/>
<feature type="compositionally biased region" description="Gly residues" evidence="1">
    <location>
        <begin position="632"/>
        <end position="643"/>
    </location>
</feature>
<dbReference type="OrthoDB" id="3918848at2759"/>
<feature type="compositionally biased region" description="Low complexity" evidence="1">
    <location>
        <begin position="644"/>
        <end position="658"/>
    </location>
</feature>
<feature type="compositionally biased region" description="Low complexity" evidence="1">
    <location>
        <begin position="437"/>
        <end position="458"/>
    </location>
</feature>
<dbReference type="EMBL" id="KV454295">
    <property type="protein sequence ID" value="ODQ72598.1"/>
    <property type="molecule type" value="Genomic_DNA"/>
</dbReference>
<dbReference type="STRING" id="675824.A0A1E3Q4U2"/>
<sequence length="658" mass="70351">MAATNGATPQVLNVGDKARILCVADVRGQLSILNQLAKEHNASFIIHTGDFGFYDRDSVPKVTDKTLRHVAQYSPLLDARSLPQESQSLRHYLTSRPISQLYQFLSGEMKFDVPVYTVHGACEDVSVLEKFRSGEYKVNNLFVVDEHSSRSIDTGNGVKFRLLGLGGALVMHKLFDNGSGRTTIAGGGGTTWTTLLQIGELIDTAARVFDEAETRILVTHASPAREGILAQLALSIKADFSISGGLHFRYGCSYNEFAVNPTYDYFRGKLAGARAQFMDVWDIVKGEVQPVIANNPTQKQLIENALNMIEKMPTSAQAVSEREMEREETANIGFRNMWHFNLTDVSYGSLVLDVKDGKIGIETKSEGFNFKYRRPGANSTPATALAVATAKSAPKPSQPRKGPSPANNGVLPTPTTPAPAVPAAVPQKPADRPKSSTPAPADTAAPMPEKAPAASAPAEKSEEKVSDLPVEASGETPTEGKIAGIVPPPAEIVAKAADERDSPREPRRPGLWVARADDSEETLKTYFAAEDQPHITSVLIRIAQTGKKFAYVYFDTQENALAALPRVDQEKLGKVTPISDSASRSGRGFGGSGRGVSWRSGSESESAPRRESHRGRISGGSRTIGRGRGMRGRGGGVVGGGDGDNAAGTPSPSAAPSS</sequence>
<dbReference type="GO" id="GO:0016787">
    <property type="term" value="F:hydrolase activity"/>
    <property type="evidence" value="ECO:0007669"/>
    <property type="project" value="InterPro"/>
</dbReference>
<dbReference type="PANTHER" id="PTHR31987:SF11">
    <property type="entry name" value="DUF2433 DOMAIN-CONTAINING PROTEIN"/>
    <property type="match status" value="1"/>
</dbReference>
<protein>
    <recommendedName>
        <fullName evidence="6">DUF2433 domain-containing protein</fullName>
    </recommendedName>
</protein>
<feature type="compositionally biased region" description="Low complexity" evidence="1">
    <location>
        <begin position="379"/>
        <end position="395"/>
    </location>
</feature>
<dbReference type="Proteomes" id="UP000094385">
    <property type="component" value="Unassembled WGS sequence"/>
</dbReference>
<feature type="region of interest" description="Disordered" evidence="1">
    <location>
        <begin position="575"/>
        <end position="658"/>
    </location>
</feature>
<gene>
    <name evidence="4" type="ORF">LIPSTDRAFT_72196</name>
</gene>
<feature type="region of interest" description="Disordered" evidence="1">
    <location>
        <begin position="372"/>
        <end position="488"/>
    </location>
</feature>